<comment type="caution">
    <text evidence="2">The sequence shown here is derived from an EMBL/GenBank/DDBJ whole genome shotgun (WGS) entry which is preliminary data.</text>
</comment>
<dbReference type="Proteomes" id="UP001221757">
    <property type="component" value="Unassembled WGS sequence"/>
</dbReference>
<proteinExistence type="predicted"/>
<dbReference type="AlphaFoldDB" id="A0AAD7FTQ9"/>
<feature type="region of interest" description="Disordered" evidence="1">
    <location>
        <begin position="181"/>
        <end position="202"/>
    </location>
</feature>
<keyword evidence="3" id="KW-1185">Reference proteome</keyword>
<protein>
    <submittedName>
        <fullName evidence="2">Uncharacterized protein</fullName>
    </submittedName>
</protein>
<evidence type="ECO:0000256" key="1">
    <source>
        <dbReference type="SAM" id="MobiDB-lite"/>
    </source>
</evidence>
<reference evidence="2" key="1">
    <citation type="submission" date="2023-03" db="EMBL/GenBank/DDBJ databases">
        <title>Massive genome expansion in bonnet fungi (Mycena s.s.) driven by repeated elements and novel gene families across ecological guilds.</title>
        <authorList>
            <consortium name="Lawrence Berkeley National Laboratory"/>
            <person name="Harder C.B."/>
            <person name="Miyauchi S."/>
            <person name="Viragh M."/>
            <person name="Kuo A."/>
            <person name="Thoen E."/>
            <person name="Andreopoulos B."/>
            <person name="Lu D."/>
            <person name="Skrede I."/>
            <person name="Drula E."/>
            <person name="Henrissat B."/>
            <person name="Morin E."/>
            <person name="Kohler A."/>
            <person name="Barry K."/>
            <person name="LaButti K."/>
            <person name="Morin E."/>
            <person name="Salamov A."/>
            <person name="Lipzen A."/>
            <person name="Mereny Z."/>
            <person name="Hegedus B."/>
            <person name="Baldrian P."/>
            <person name="Stursova M."/>
            <person name="Weitz H."/>
            <person name="Taylor A."/>
            <person name="Grigoriev I.V."/>
            <person name="Nagy L.G."/>
            <person name="Martin F."/>
            <person name="Kauserud H."/>
        </authorList>
    </citation>
    <scope>NUCLEOTIDE SEQUENCE</scope>
    <source>
        <strain evidence="2">CBHHK067</strain>
    </source>
</reference>
<accession>A0AAD7FTQ9</accession>
<sequence length="202" mass="22473">MKGTSRSLHWSTFDIPAGCQRWMRKRILGELRVIDGHAAELALGRVECPCRLSVWDEGEVPELVFVREPGEEGAECSVVDLESAGRNKDQLGHGELTPGTSAKILYFPTPVIDWTLLKEREDREEMKRTWHGFSGSPRSSDVLNPLNSAMKAGAIRVIWVRQRVGLSSKLEEKKVVTEDGNLGGLDGWRGSACSEKRGTERS</sequence>
<organism evidence="2 3">
    <name type="scientific">Mycena rosella</name>
    <name type="common">Pink bonnet</name>
    <name type="synonym">Agaricus rosellus</name>
    <dbReference type="NCBI Taxonomy" id="1033263"/>
    <lineage>
        <taxon>Eukaryota</taxon>
        <taxon>Fungi</taxon>
        <taxon>Dikarya</taxon>
        <taxon>Basidiomycota</taxon>
        <taxon>Agaricomycotina</taxon>
        <taxon>Agaricomycetes</taxon>
        <taxon>Agaricomycetidae</taxon>
        <taxon>Agaricales</taxon>
        <taxon>Marasmiineae</taxon>
        <taxon>Mycenaceae</taxon>
        <taxon>Mycena</taxon>
    </lineage>
</organism>
<name>A0AAD7FTQ9_MYCRO</name>
<gene>
    <name evidence="2" type="ORF">B0H17DRAFT_1187083</name>
</gene>
<evidence type="ECO:0000313" key="3">
    <source>
        <dbReference type="Proteomes" id="UP001221757"/>
    </source>
</evidence>
<dbReference type="EMBL" id="JARKIE010000418">
    <property type="protein sequence ID" value="KAJ7642522.1"/>
    <property type="molecule type" value="Genomic_DNA"/>
</dbReference>
<evidence type="ECO:0000313" key="2">
    <source>
        <dbReference type="EMBL" id="KAJ7642522.1"/>
    </source>
</evidence>